<organism evidence="2 3">
    <name type="scientific">Nocardioides pocheonensis</name>
    <dbReference type="NCBI Taxonomy" id="661485"/>
    <lineage>
        <taxon>Bacteria</taxon>
        <taxon>Bacillati</taxon>
        <taxon>Actinomycetota</taxon>
        <taxon>Actinomycetes</taxon>
        <taxon>Propionibacteriales</taxon>
        <taxon>Nocardioidaceae</taxon>
        <taxon>Nocardioides</taxon>
    </lineage>
</organism>
<dbReference type="AlphaFoldDB" id="A0A3N0GI47"/>
<reference evidence="2 3" key="1">
    <citation type="submission" date="2018-11" db="EMBL/GenBank/DDBJ databases">
        <authorList>
            <person name="Li F."/>
        </authorList>
    </citation>
    <scope>NUCLEOTIDE SEQUENCE [LARGE SCALE GENOMIC DNA]</scope>
    <source>
        <strain evidence="2 3">Gsoil 818</strain>
    </source>
</reference>
<dbReference type="PANTHER" id="PTHR40943:SF1">
    <property type="entry name" value="CYTOPLASMIC PROTEIN"/>
    <property type="match status" value="1"/>
</dbReference>
<keyword evidence="3" id="KW-1185">Reference proteome</keyword>
<dbReference type="InterPro" id="IPR014710">
    <property type="entry name" value="RmlC-like_jellyroll"/>
</dbReference>
<dbReference type="RefSeq" id="WP_123225031.1">
    <property type="nucleotide sequence ID" value="NZ_RJSF01000047.1"/>
</dbReference>
<dbReference type="Pfam" id="PF05899">
    <property type="entry name" value="Cupin_3"/>
    <property type="match status" value="1"/>
</dbReference>
<dbReference type="Gene3D" id="2.60.120.10">
    <property type="entry name" value="Jelly Rolls"/>
    <property type="match status" value="1"/>
</dbReference>
<feature type="domain" description="(S)-ureidoglycine aminohydrolase cupin" evidence="1">
    <location>
        <begin position="46"/>
        <end position="115"/>
    </location>
</feature>
<dbReference type="PANTHER" id="PTHR40943">
    <property type="entry name" value="CYTOPLASMIC PROTEIN-RELATED"/>
    <property type="match status" value="1"/>
</dbReference>
<dbReference type="OrthoDB" id="9799053at2"/>
<dbReference type="CDD" id="cd02227">
    <property type="entry name" value="cupin_TM1112-like"/>
    <property type="match status" value="1"/>
</dbReference>
<evidence type="ECO:0000259" key="1">
    <source>
        <dbReference type="Pfam" id="PF05899"/>
    </source>
</evidence>
<dbReference type="InterPro" id="IPR011051">
    <property type="entry name" value="RmlC_Cupin_sf"/>
</dbReference>
<gene>
    <name evidence="2" type="ORF">EFL26_21855</name>
</gene>
<accession>A0A3N0GI47</accession>
<name>A0A3N0GI47_9ACTN</name>
<protein>
    <submittedName>
        <fullName evidence="2">DUF861 domain-containing protein</fullName>
    </submittedName>
</protein>
<dbReference type="Proteomes" id="UP000279994">
    <property type="component" value="Unassembled WGS sequence"/>
</dbReference>
<evidence type="ECO:0000313" key="3">
    <source>
        <dbReference type="Proteomes" id="UP000279994"/>
    </source>
</evidence>
<proteinExistence type="predicted"/>
<sequence>MTIHASSTGVFEGIPDSGLLLPPTATPLSGDIHTRTSELFAPAGAKSSVGFWQASVGRSHWNFEDYSEAILVLAGRVVVTEDGGEPVALGPGDVAVFPLGWTGEWDVTEELRKFYVVFP</sequence>
<dbReference type="SUPFAM" id="SSF51182">
    <property type="entry name" value="RmlC-like cupins"/>
    <property type="match status" value="1"/>
</dbReference>
<dbReference type="EMBL" id="RJSF01000047">
    <property type="protein sequence ID" value="RNM11798.1"/>
    <property type="molecule type" value="Genomic_DNA"/>
</dbReference>
<evidence type="ECO:0000313" key="2">
    <source>
        <dbReference type="EMBL" id="RNM11798.1"/>
    </source>
</evidence>
<dbReference type="InterPro" id="IPR008579">
    <property type="entry name" value="UGlyAH_Cupin_dom"/>
</dbReference>
<comment type="caution">
    <text evidence="2">The sequence shown here is derived from an EMBL/GenBank/DDBJ whole genome shotgun (WGS) entry which is preliminary data.</text>
</comment>